<proteinExistence type="predicted"/>
<accession>A0A5N5QLK5</accession>
<dbReference type="Pfam" id="PF00179">
    <property type="entry name" value="UQ_con"/>
    <property type="match status" value="1"/>
</dbReference>
<evidence type="ECO:0000313" key="5">
    <source>
        <dbReference type="Proteomes" id="UP000383932"/>
    </source>
</evidence>
<dbReference type="PANTHER" id="PTHR24067">
    <property type="entry name" value="UBIQUITIN-CONJUGATING ENZYME E2"/>
    <property type="match status" value="1"/>
</dbReference>
<dbReference type="Proteomes" id="UP000383932">
    <property type="component" value="Unassembled WGS sequence"/>
</dbReference>
<dbReference type="InterPro" id="IPR050113">
    <property type="entry name" value="Ub_conjugating_enzyme"/>
</dbReference>
<gene>
    <name evidence="4" type="ORF">CTheo_4205</name>
</gene>
<dbReference type="AlphaFoldDB" id="A0A5N5QLK5"/>
<dbReference type="CDD" id="cd23814">
    <property type="entry name" value="UEV_AKTIP"/>
    <property type="match status" value="1"/>
</dbReference>
<sequence>MFTTVPSKLSWPNRPVIQSHQQDHQKPKDKILAHAKLAVEYAALHNKSHCPQGVYVVPSGQSMRLWNGTIFIHQGYYRSAIFRFKITFPSDYPARAPVVQFTTDVFHPLVSTKDGTFSLAPRIPSWSSHDHNVFHVLHWIKAVFKKRALDELDEGSCLNKEAFRMYQDSTSSFASLAAQSASLSQSSSALYGDNTRNEDSTGILAFSRTSTSDLNKLRAELGLSSWTSQDPTTS</sequence>
<comment type="caution">
    <text evidence="4">The sequence shown here is derived from an EMBL/GenBank/DDBJ whole genome shotgun (WGS) entry which is preliminary data.</text>
</comment>
<dbReference type="SUPFAM" id="SSF54495">
    <property type="entry name" value="UBC-like"/>
    <property type="match status" value="1"/>
</dbReference>
<evidence type="ECO:0000259" key="3">
    <source>
        <dbReference type="PROSITE" id="PS50127"/>
    </source>
</evidence>
<feature type="domain" description="UBC core" evidence="3">
    <location>
        <begin position="32"/>
        <end position="186"/>
    </location>
</feature>
<dbReference type="InterPro" id="IPR000608">
    <property type="entry name" value="UBC"/>
</dbReference>
<evidence type="ECO:0000256" key="2">
    <source>
        <dbReference type="SAM" id="MobiDB-lite"/>
    </source>
</evidence>
<dbReference type="OrthoDB" id="5596422at2759"/>
<organism evidence="4 5">
    <name type="scientific">Ceratobasidium theobromae</name>
    <dbReference type="NCBI Taxonomy" id="1582974"/>
    <lineage>
        <taxon>Eukaryota</taxon>
        <taxon>Fungi</taxon>
        <taxon>Dikarya</taxon>
        <taxon>Basidiomycota</taxon>
        <taxon>Agaricomycotina</taxon>
        <taxon>Agaricomycetes</taxon>
        <taxon>Cantharellales</taxon>
        <taxon>Ceratobasidiaceae</taxon>
        <taxon>Ceratobasidium</taxon>
    </lineage>
</organism>
<name>A0A5N5QLK5_9AGAM</name>
<dbReference type="InterPro" id="IPR016135">
    <property type="entry name" value="UBQ-conjugating_enzyme/RWD"/>
</dbReference>
<dbReference type="EMBL" id="SSOP01000067">
    <property type="protein sequence ID" value="KAB5592381.1"/>
    <property type="molecule type" value="Genomic_DNA"/>
</dbReference>
<evidence type="ECO:0000256" key="1">
    <source>
        <dbReference type="ARBA" id="ARBA00022786"/>
    </source>
</evidence>
<keyword evidence="5" id="KW-1185">Reference proteome</keyword>
<keyword evidence="1" id="KW-0833">Ubl conjugation pathway</keyword>
<dbReference type="Gene3D" id="3.10.110.10">
    <property type="entry name" value="Ubiquitin Conjugating Enzyme"/>
    <property type="match status" value="1"/>
</dbReference>
<dbReference type="SMART" id="SM00212">
    <property type="entry name" value="UBCc"/>
    <property type="match status" value="1"/>
</dbReference>
<feature type="region of interest" description="Disordered" evidence="2">
    <location>
        <begin position="1"/>
        <end position="26"/>
    </location>
</feature>
<reference evidence="4 5" key="1">
    <citation type="journal article" date="2019" name="Fungal Biol. Biotechnol.">
        <title>Draft genome sequence of fastidious pathogen Ceratobasidium theobromae, which causes vascular-streak dieback in Theobroma cacao.</title>
        <authorList>
            <person name="Ali S.S."/>
            <person name="Asman A."/>
            <person name="Shao J."/>
            <person name="Firmansyah A.P."/>
            <person name="Susilo A.W."/>
            <person name="Rosmana A."/>
            <person name="McMahon P."/>
            <person name="Junaid M."/>
            <person name="Guest D."/>
            <person name="Kheng T.Y."/>
            <person name="Meinhardt L.W."/>
            <person name="Bailey B.A."/>
        </authorList>
    </citation>
    <scope>NUCLEOTIDE SEQUENCE [LARGE SCALE GENOMIC DNA]</scope>
    <source>
        <strain evidence="4 5">CT2</strain>
    </source>
</reference>
<protein>
    <submittedName>
        <fullName evidence="4">Ubiquitin-conjugating enzyme domain containing protein</fullName>
    </submittedName>
</protein>
<evidence type="ECO:0000313" key="4">
    <source>
        <dbReference type="EMBL" id="KAB5592381.1"/>
    </source>
</evidence>
<dbReference type="PROSITE" id="PS50127">
    <property type="entry name" value="UBC_2"/>
    <property type="match status" value="1"/>
</dbReference>